<accession>A0A075R4F5</accession>
<dbReference type="SFLD" id="SFLDG01140">
    <property type="entry name" value="C2.B:_Phosphomannomutase_and_P"/>
    <property type="match status" value="1"/>
</dbReference>
<dbReference type="NCBIfam" id="TIGR01484">
    <property type="entry name" value="HAD-SF-IIB"/>
    <property type="match status" value="1"/>
</dbReference>
<dbReference type="PROSITE" id="PS01228">
    <property type="entry name" value="COF_1"/>
    <property type="match status" value="1"/>
</dbReference>
<dbReference type="KEGG" id="blr:BRLA_c000950"/>
<sequence>MSVADCKIVAFDMDGTLLNGEAKISRETWKACEELQQQGVKLLLSTGRPFVSARIASDYYPFDGYVCSNGAALFAEDGTLLKYAELPKEVIISLVEIGRQKDLYYEVHDQNSNRWMVDEDKERIGQMLFSEPFITEGITLEHTKREYANRQFSYNELAKFMPKDELLHNIASGEFVISKMFFWHKDTSVLEWLREQTAEFIGKVSLTSSGPFNMEVIPLGLSKWIGLQTFMQKWNVPATEIAAFGDAMNDFEILSHVGHPVVMENAEDEVKKLARYMAKHHCEDGVACFIREYMLRNQ</sequence>
<dbReference type="InterPro" id="IPR006379">
    <property type="entry name" value="HAD-SF_hydro_IIB"/>
</dbReference>
<dbReference type="SUPFAM" id="SSF56784">
    <property type="entry name" value="HAD-like"/>
    <property type="match status" value="1"/>
</dbReference>
<dbReference type="HOGENOM" id="CLU_044146_7_0_9"/>
<gene>
    <name evidence="1" type="ORF">BRLA_c000950</name>
</gene>
<dbReference type="EC" id="3.1.3.-" evidence="1"/>
<dbReference type="Pfam" id="PF08282">
    <property type="entry name" value="Hydrolase_3"/>
    <property type="match status" value="1"/>
</dbReference>
<dbReference type="Gene3D" id="3.30.1240.10">
    <property type="match status" value="1"/>
</dbReference>
<evidence type="ECO:0000313" key="2">
    <source>
        <dbReference type="Proteomes" id="UP000005850"/>
    </source>
</evidence>
<proteinExistence type="predicted"/>
<dbReference type="Gene3D" id="3.40.50.1000">
    <property type="entry name" value="HAD superfamily/HAD-like"/>
    <property type="match status" value="1"/>
</dbReference>
<dbReference type="RefSeq" id="WP_003333883.1">
    <property type="nucleotide sequence ID" value="NZ_CP007806.1"/>
</dbReference>
<dbReference type="PROSITE" id="PS01229">
    <property type="entry name" value="COF_2"/>
    <property type="match status" value="1"/>
</dbReference>
<dbReference type="Proteomes" id="UP000005850">
    <property type="component" value="Chromosome"/>
</dbReference>
<protein>
    <submittedName>
        <fullName evidence="1">Putative phosphatase</fullName>
        <ecNumber evidence="1">3.1.3.-</ecNumber>
    </submittedName>
</protein>
<dbReference type="GO" id="GO:0005829">
    <property type="term" value="C:cytosol"/>
    <property type="evidence" value="ECO:0007669"/>
    <property type="project" value="TreeGrafter"/>
</dbReference>
<dbReference type="eggNOG" id="COG0561">
    <property type="taxonomic scope" value="Bacteria"/>
</dbReference>
<dbReference type="AlphaFoldDB" id="A0A075R4F5"/>
<keyword evidence="2" id="KW-1185">Reference proteome</keyword>
<dbReference type="SFLD" id="SFLDS00003">
    <property type="entry name" value="Haloacid_Dehalogenase"/>
    <property type="match status" value="1"/>
</dbReference>
<dbReference type="GO" id="GO:0016791">
    <property type="term" value="F:phosphatase activity"/>
    <property type="evidence" value="ECO:0007669"/>
    <property type="project" value="UniProtKB-ARBA"/>
</dbReference>
<dbReference type="GO" id="GO:0000287">
    <property type="term" value="F:magnesium ion binding"/>
    <property type="evidence" value="ECO:0007669"/>
    <property type="project" value="TreeGrafter"/>
</dbReference>
<name>A0A075R4F5_BRELA</name>
<organism evidence="1 2">
    <name type="scientific">Brevibacillus laterosporus LMG 15441</name>
    <dbReference type="NCBI Taxonomy" id="1042163"/>
    <lineage>
        <taxon>Bacteria</taxon>
        <taxon>Bacillati</taxon>
        <taxon>Bacillota</taxon>
        <taxon>Bacilli</taxon>
        <taxon>Bacillales</taxon>
        <taxon>Paenibacillaceae</taxon>
        <taxon>Brevibacillus</taxon>
    </lineage>
</organism>
<dbReference type="PANTHER" id="PTHR10000:SF8">
    <property type="entry name" value="HAD SUPERFAMILY HYDROLASE-LIKE, TYPE 3"/>
    <property type="match status" value="1"/>
</dbReference>
<dbReference type="STRING" id="1042163.BRLA_c000950"/>
<evidence type="ECO:0000313" key="1">
    <source>
        <dbReference type="EMBL" id="AIG24510.1"/>
    </source>
</evidence>
<dbReference type="EMBL" id="CP007806">
    <property type="protein sequence ID" value="AIG24510.1"/>
    <property type="molecule type" value="Genomic_DNA"/>
</dbReference>
<dbReference type="InterPro" id="IPR000150">
    <property type="entry name" value="Cof"/>
</dbReference>
<dbReference type="PANTHER" id="PTHR10000">
    <property type="entry name" value="PHOSPHOSERINE PHOSPHATASE"/>
    <property type="match status" value="1"/>
</dbReference>
<keyword evidence="1" id="KW-0378">Hydrolase</keyword>
<dbReference type="NCBIfam" id="TIGR00099">
    <property type="entry name" value="Cof-subfamily"/>
    <property type="match status" value="1"/>
</dbReference>
<dbReference type="InterPro" id="IPR036412">
    <property type="entry name" value="HAD-like_sf"/>
</dbReference>
<reference evidence="1 2" key="1">
    <citation type="journal article" date="2011" name="J. Bacteriol.">
        <title>Genome sequence of Brevibacillus laterosporus LMG 15441, a pathogen of invertebrates.</title>
        <authorList>
            <person name="Djukic M."/>
            <person name="Poehlein A."/>
            <person name="Thurmer A."/>
            <person name="Daniel R."/>
        </authorList>
    </citation>
    <scope>NUCLEOTIDE SEQUENCE [LARGE SCALE GENOMIC DNA]</scope>
    <source>
        <strain evidence="1 2">LMG 15441</strain>
    </source>
</reference>
<dbReference type="InterPro" id="IPR023214">
    <property type="entry name" value="HAD_sf"/>
</dbReference>